<protein>
    <submittedName>
        <fullName evidence="1">Uncharacterized protein</fullName>
    </submittedName>
</protein>
<evidence type="ECO:0000313" key="2">
    <source>
        <dbReference type="Proteomes" id="UP000660262"/>
    </source>
</evidence>
<dbReference type="EMBL" id="BNJQ01000028">
    <property type="protein sequence ID" value="GHP10251.1"/>
    <property type="molecule type" value="Genomic_DNA"/>
</dbReference>
<sequence>MRARRIYLVGIPSRVPVRGLGCSGFRLPFSWTFFLGRFAIFILPSERVMNVMPVDIRVPPASTASHLLLRDKAIAVWLDWLVTVHRPRRLAAVQERRIRRARANAVISAGNLHSLALRADGSVACWGCNDDGQAPTDASRLLGELNGTRFMTEVRIL</sequence>
<dbReference type="InterPro" id="IPR009091">
    <property type="entry name" value="RCC1/BLIP-II"/>
</dbReference>
<name>A0A830HXU7_9CHLO</name>
<dbReference type="SUPFAM" id="SSF50985">
    <property type="entry name" value="RCC1/BLIP-II"/>
    <property type="match status" value="1"/>
</dbReference>
<dbReference type="Pfam" id="PF13540">
    <property type="entry name" value="RCC1_2"/>
    <property type="match status" value="1"/>
</dbReference>
<dbReference type="InterPro" id="IPR000408">
    <property type="entry name" value="Reg_chr_condens"/>
</dbReference>
<dbReference type="Gene3D" id="2.130.10.30">
    <property type="entry name" value="Regulator of chromosome condensation 1/beta-lactamase-inhibitor protein II"/>
    <property type="match status" value="1"/>
</dbReference>
<evidence type="ECO:0000313" key="1">
    <source>
        <dbReference type="EMBL" id="GHP10251.1"/>
    </source>
</evidence>
<reference evidence="1" key="1">
    <citation type="submission" date="2020-10" db="EMBL/GenBank/DDBJ databases">
        <title>Unveiling of a novel bifunctional photoreceptor, Dualchrome1, isolated from a cosmopolitan green alga.</title>
        <authorList>
            <person name="Suzuki S."/>
            <person name="Kawachi M."/>
        </authorList>
    </citation>
    <scope>NUCLEOTIDE SEQUENCE</scope>
    <source>
        <strain evidence="1">NIES 2893</strain>
    </source>
</reference>
<gene>
    <name evidence="1" type="ORF">PPROV_000898300</name>
</gene>
<comment type="caution">
    <text evidence="1">The sequence shown here is derived from an EMBL/GenBank/DDBJ whole genome shotgun (WGS) entry which is preliminary data.</text>
</comment>
<accession>A0A830HXU7</accession>
<proteinExistence type="predicted"/>
<dbReference type="OrthoDB" id="61110at2759"/>
<dbReference type="PROSITE" id="PS00626">
    <property type="entry name" value="RCC1_2"/>
    <property type="match status" value="1"/>
</dbReference>
<dbReference type="AlphaFoldDB" id="A0A830HXU7"/>
<dbReference type="Proteomes" id="UP000660262">
    <property type="component" value="Unassembled WGS sequence"/>
</dbReference>
<keyword evidence="2" id="KW-1185">Reference proteome</keyword>
<organism evidence="1 2">
    <name type="scientific">Pycnococcus provasolii</name>
    <dbReference type="NCBI Taxonomy" id="41880"/>
    <lineage>
        <taxon>Eukaryota</taxon>
        <taxon>Viridiplantae</taxon>
        <taxon>Chlorophyta</taxon>
        <taxon>Pseudoscourfieldiophyceae</taxon>
        <taxon>Pseudoscourfieldiales</taxon>
        <taxon>Pycnococcaceae</taxon>
        <taxon>Pycnococcus</taxon>
    </lineage>
</organism>